<evidence type="ECO:0000313" key="2">
    <source>
        <dbReference type="Proteomes" id="UP000721954"/>
    </source>
</evidence>
<dbReference type="EMBL" id="JAFFZM010000008">
    <property type="protein sequence ID" value="MBO8199618.1"/>
    <property type="molecule type" value="Genomic_DNA"/>
</dbReference>
<name>A0ABS3XW36_9ACTN</name>
<dbReference type="GeneID" id="96259938"/>
<proteinExistence type="predicted"/>
<protein>
    <submittedName>
        <fullName evidence="1">Uncharacterized protein</fullName>
    </submittedName>
</protein>
<keyword evidence="2" id="KW-1185">Reference proteome</keyword>
<accession>A0ABS3XW36</accession>
<evidence type="ECO:0000313" key="1">
    <source>
        <dbReference type="EMBL" id="MBO8199618.1"/>
    </source>
</evidence>
<reference evidence="1 2" key="1">
    <citation type="submission" date="2021-02" db="EMBL/GenBank/DDBJ databases">
        <title>Streptomyces spirodelae sp. nov., isolated from duckweed.</title>
        <authorList>
            <person name="Saimee Y."/>
            <person name="Duangmal K."/>
        </authorList>
    </citation>
    <scope>NUCLEOTIDE SEQUENCE [LARGE SCALE GENOMIC DNA]</scope>
    <source>
        <strain evidence="1 2">DSM 42105</strain>
    </source>
</reference>
<organism evidence="1 2">
    <name type="scientific">Streptomyces smyrnaeus</name>
    <dbReference type="NCBI Taxonomy" id="1387713"/>
    <lineage>
        <taxon>Bacteria</taxon>
        <taxon>Bacillati</taxon>
        <taxon>Actinomycetota</taxon>
        <taxon>Actinomycetes</taxon>
        <taxon>Kitasatosporales</taxon>
        <taxon>Streptomycetaceae</taxon>
        <taxon>Streptomyces</taxon>
    </lineage>
</organism>
<comment type="caution">
    <text evidence="1">The sequence shown here is derived from an EMBL/GenBank/DDBJ whole genome shotgun (WGS) entry which is preliminary data.</text>
</comment>
<dbReference type="Proteomes" id="UP000721954">
    <property type="component" value="Unassembled WGS sequence"/>
</dbReference>
<gene>
    <name evidence="1" type="ORF">JW613_15125</name>
</gene>
<sequence length="131" mass="13979">MSDVPVCELSAKGRSVSFRVDYSGFPNDPLAELEKENKFVAELGPARGTYDEFNGTVHFGIPCPTAEGPDNTLFLNVGASKARDADAAGMTKLAELTGYAARTLAQNVYKCKGADELPEGPVHIKRGEGSR</sequence>
<dbReference type="RefSeq" id="WP_209211333.1">
    <property type="nucleotide sequence ID" value="NZ_JAFFZM010000008.1"/>
</dbReference>